<dbReference type="SUPFAM" id="SSF46689">
    <property type="entry name" value="Homeodomain-like"/>
    <property type="match status" value="1"/>
</dbReference>
<dbReference type="AlphaFoldDB" id="A0A2T1J2R9"/>
<reference evidence="2 3" key="1">
    <citation type="submission" date="2019-06" db="EMBL/GenBank/DDBJ databases">
        <title>Genome of Acinetobacter radioresistens APH1, a phenol degrading strain.</title>
        <authorList>
            <person name="Liu Y."/>
        </authorList>
    </citation>
    <scope>NUCLEOTIDE SEQUENCE [LARGE SCALE GENOMIC DNA]</scope>
    <source>
        <strain evidence="2 3">APH1</strain>
    </source>
</reference>
<sequence length="206" mass="24072">MKTPAFKARRKPQQSRARMTQAALLESFVRLLDTQDYPDITIRDITELAGVGLGTFYEYFGDKDELAALCIHQYIKQQAKALEQYANTLEASLELALYIEALVNFQIQSIWQEQHIWATLFLLERQISSLSAYQKHYRLHVESWCKVLVHLCNCPRQELESLALNLHRIIYGMISQTLLQEPEYQHWFELKQDIRRAISGFLPLSP</sequence>
<keyword evidence="1" id="KW-0238">DNA-binding</keyword>
<evidence type="ECO:0000313" key="3">
    <source>
        <dbReference type="Proteomes" id="UP000314285"/>
    </source>
</evidence>
<dbReference type="RefSeq" id="WP_005023232.1">
    <property type="nucleotide sequence ID" value="NZ_BKHE01000001.1"/>
</dbReference>
<comment type="caution">
    <text evidence="2">The sequence shown here is derived from an EMBL/GenBank/DDBJ whole genome shotgun (WGS) entry which is preliminary data.</text>
</comment>
<dbReference type="InterPro" id="IPR009057">
    <property type="entry name" value="Homeodomain-like_sf"/>
</dbReference>
<evidence type="ECO:0000313" key="2">
    <source>
        <dbReference type="EMBL" id="TNX92031.1"/>
    </source>
</evidence>
<proteinExistence type="predicted"/>
<dbReference type="InterPro" id="IPR050624">
    <property type="entry name" value="HTH-type_Tx_Regulator"/>
</dbReference>
<dbReference type="PANTHER" id="PTHR43479">
    <property type="entry name" value="ACREF/ENVCD OPERON REPRESSOR-RELATED"/>
    <property type="match status" value="1"/>
</dbReference>
<dbReference type="EMBL" id="VFBM01000005">
    <property type="protein sequence ID" value="TNX92031.1"/>
    <property type="molecule type" value="Genomic_DNA"/>
</dbReference>
<protein>
    <submittedName>
        <fullName evidence="2">TetR/AcrR family transcriptional regulator</fullName>
    </submittedName>
</protein>
<dbReference type="Proteomes" id="UP000314285">
    <property type="component" value="Unassembled WGS sequence"/>
</dbReference>
<dbReference type="STRING" id="40216.GCA_001917365_02263"/>
<dbReference type="PROSITE" id="PS50977">
    <property type="entry name" value="HTH_TETR_2"/>
    <property type="match status" value="1"/>
</dbReference>
<name>A0A2T1J2R9_ACIRA</name>
<dbReference type="PANTHER" id="PTHR43479:SF11">
    <property type="entry name" value="ACREF_ENVCD OPERON REPRESSOR-RELATED"/>
    <property type="match status" value="1"/>
</dbReference>
<dbReference type="GO" id="GO:0003677">
    <property type="term" value="F:DNA binding"/>
    <property type="evidence" value="ECO:0007669"/>
    <property type="project" value="UniProtKB-UniRule"/>
</dbReference>
<accession>A0A2T1J2R9</accession>
<organism evidence="2 3">
    <name type="scientific">Acinetobacter radioresistens</name>
    <dbReference type="NCBI Taxonomy" id="40216"/>
    <lineage>
        <taxon>Bacteria</taxon>
        <taxon>Pseudomonadati</taxon>
        <taxon>Pseudomonadota</taxon>
        <taxon>Gammaproteobacteria</taxon>
        <taxon>Moraxellales</taxon>
        <taxon>Moraxellaceae</taxon>
        <taxon>Acinetobacter</taxon>
    </lineage>
</organism>
<dbReference type="InterPro" id="IPR001647">
    <property type="entry name" value="HTH_TetR"/>
</dbReference>
<gene>
    <name evidence="2" type="ORF">FHY67_07665</name>
</gene>
<dbReference type="Gene3D" id="1.10.357.10">
    <property type="entry name" value="Tetracycline Repressor, domain 2"/>
    <property type="match status" value="1"/>
</dbReference>
<evidence type="ECO:0000256" key="1">
    <source>
        <dbReference type="ARBA" id="ARBA00023125"/>
    </source>
</evidence>
<dbReference type="Pfam" id="PF00440">
    <property type="entry name" value="TetR_N"/>
    <property type="match status" value="1"/>
</dbReference>